<dbReference type="PROSITE" id="PS51007">
    <property type="entry name" value="CYTC"/>
    <property type="match status" value="1"/>
</dbReference>
<evidence type="ECO:0000256" key="5">
    <source>
        <dbReference type="ARBA" id="ARBA00023004"/>
    </source>
</evidence>
<reference evidence="9" key="1">
    <citation type="submission" date="2021-04" db="EMBL/GenBank/DDBJ databases">
        <title>Draft genome sequence data of methanotrophic Methylovulum sp. strain S1L and Methylomonas sp. strain S2AM isolated from boreal lake water columns.</title>
        <authorList>
            <person name="Rissanen A.J."/>
            <person name="Mangayil R."/>
            <person name="Svenning M.M."/>
            <person name="Khanongnuch R."/>
        </authorList>
    </citation>
    <scope>NUCLEOTIDE SEQUENCE</scope>
    <source>
        <strain evidence="9">S2AM</strain>
    </source>
</reference>
<keyword evidence="5 6" id="KW-0408">Iron</keyword>
<dbReference type="EMBL" id="CP073754">
    <property type="protein sequence ID" value="QWF71707.1"/>
    <property type="molecule type" value="Genomic_DNA"/>
</dbReference>
<keyword evidence="10" id="KW-1185">Reference proteome</keyword>
<dbReference type="Proteomes" id="UP000676649">
    <property type="component" value="Chromosome"/>
</dbReference>
<evidence type="ECO:0000256" key="1">
    <source>
        <dbReference type="ARBA" id="ARBA00022448"/>
    </source>
</evidence>
<evidence type="ECO:0000313" key="10">
    <source>
        <dbReference type="Proteomes" id="UP000676649"/>
    </source>
</evidence>
<sequence>MRALAWILAGAGLLTAGASQAASPYAGQEKAAAVCSQCHGIRTPSADAPFPPLAGRDPEYLKSALKQYRNKTRVSDLMNAVAGSLSDEDINNIVSYYANVRP</sequence>
<evidence type="ECO:0000256" key="6">
    <source>
        <dbReference type="PROSITE-ProRule" id="PRU00433"/>
    </source>
</evidence>
<feature type="chain" id="PRO_5037570518" evidence="7">
    <location>
        <begin position="22"/>
        <end position="102"/>
    </location>
</feature>
<dbReference type="Pfam" id="PF13442">
    <property type="entry name" value="Cytochrome_CBB3"/>
    <property type="match status" value="1"/>
</dbReference>
<dbReference type="AlphaFoldDB" id="A0A975MPP8"/>
<organism evidence="9 10">
    <name type="scientific">Methylomonas paludis</name>
    <dbReference type="NCBI Taxonomy" id="1173101"/>
    <lineage>
        <taxon>Bacteria</taxon>
        <taxon>Pseudomonadati</taxon>
        <taxon>Pseudomonadota</taxon>
        <taxon>Gammaproteobacteria</taxon>
        <taxon>Methylococcales</taxon>
        <taxon>Methylococcaceae</taxon>
        <taxon>Methylomonas</taxon>
    </lineage>
</organism>
<dbReference type="InterPro" id="IPR050597">
    <property type="entry name" value="Cytochrome_c_Oxidase_Subunit"/>
</dbReference>
<evidence type="ECO:0000256" key="7">
    <source>
        <dbReference type="SAM" id="SignalP"/>
    </source>
</evidence>
<keyword evidence="3 6" id="KW-0479">Metal-binding</keyword>
<keyword evidence="1" id="KW-0813">Transport</keyword>
<evidence type="ECO:0000259" key="8">
    <source>
        <dbReference type="PROSITE" id="PS51007"/>
    </source>
</evidence>
<keyword evidence="4" id="KW-0249">Electron transport</keyword>
<evidence type="ECO:0000313" key="9">
    <source>
        <dbReference type="EMBL" id="QWF71707.1"/>
    </source>
</evidence>
<dbReference type="RefSeq" id="WP_215583489.1">
    <property type="nucleotide sequence ID" value="NZ_CP073754.1"/>
</dbReference>
<dbReference type="Gene3D" id="1.10.760.10">
    <property type="entry name" value="Cytochrome c-like domain"/>
    <property type="match status" value="1"/>
</dbReference>
<evidence type="ECO:0000256" key="4">
    <source>
        <dbReference type="ARBA" id="ARBA00022982"/>
    </source>
</evidence>
<keyword evidence="7" id="KW-0732">Signal</keyword>
<dbReference type="PANTHER" id="PTHR33751">
    <property type="entry name" value="CBB3-TYPE CYTOCHROME C OXIDASE SUBUNIT FIXP"/>
    <property type="match status" value="1"/>
</dbReference>
<evidence type="ECO:0000256" key="2">
    <source>
        <dbReference type="ARBA" id="ARBA00022617"/>
    </source>
</evidence>
<feature type="signal peptide" evidence="7">
    <location>
        <begin position="1"/>
        <end position="21"/>
    </location>
</feature>
<dbReference type="GO" id="GO:0046872">
    <property type="term" value="F:metal ion binding"/>
    <property type="evidence" value="ECO:0007669"/>
    <property type="project" value="UniProtKB-KW"/>
</dbReference>
<dbReference type="PANTHER" id="PTHR33751:SF9">
    <property type="entry name" value="CYTOCHROME C4"/>
    <property type="match status" value="1"/>
</dbReference>
<dbReference type="InterPro" id="IPR009056">
    <property type="entry name" value="Cyt_c-like_dom"/>
</dbReference>
<dbReference type="GO" id="GO:0009055">
    <property type="term" value="F:electron transfer activity"/>
    <property type="evidence" value="ECO:0007669"/>
    <property type="project" value="InterPro"/>
</dbReference>
<keyword evidence="2 6" id="KW-0349">Heme</keyword>
<protein>
    <submittedName>
        <fullName evidence="9">C-type cytochrome</fullName>
    </submittedName>
</protein>
<dbReference type="KEGG" id="mpad:KEF85_04310"/>
<evidence type="ECO:0000256" key="3">
    <source>
        <dbReference type="ARBA" id="ARBA00022723"/>
    </source>
</evidence>
<dbReference type="SUPFAM" id="SSF46626">
    <property type="entry name" value="Cytochrome c"/>
    <property type="match status" value="1"/>
</dbReference>
<accession>A0A975MPP8</accession>
<name>A0A975MPP8_9GAMM</name>
<feature type="domain" description="Cytochrome c" evidence="8">
    <location>
        <begin position="22"/>
        <end position="101"/>
    </location>
</feature>
<dbReference type="GO" id="GO:0020037">
    <property type="term" value="F:heme binding"/>
    <property type="evidence" value="ECO:0007669"/>
    <property type="project" value="InterPro"/>
</dbReference>
<dbReference type="InterPro" id="IPR036909">
    <property type="entry name" value="Cyt_c-like_dom_sf"/>
</dbReference>
<gene>
    <name evidence="9" type="ORF">KEF85_04310</name>
</gene>
<proteinExistence type="predicted"/>